<keyword evidence="4" id="KW-0560">Oxidoreductase</keyword>
<proteinExistence type="predicted"/>
<dbReference type="AlphaFoldDB" id="A0A329MR57"/>
<comment type="subunit">
    <text evidence="2">Homodimer.</text>
</comment>
<dbReference type="PRINTS" id="PR00469">
    <property type="entry name" value="PNDRDTASEII"/>
</dbReference>
<dbReference type="SUPFAM" id="SSF51905">
    <property type="entry name" value="FAD/NAD(P)-binding domain"/>
    <property type="match status" value="1"/>
</dbReference>
<dbReference type="PRINTS" id="PR00368">
    <property type="entry name" value="FADPNR"/>
</dbReference>
<organism evidence="6 7">
    <name type="scientific">Paenibacillus contaminans</name>
    <dbReference type="NCBI Taxonomy" id="450362"/>
    <lineage>
        <taxon>Bacteria</taxon>
        <taxon>Bacillati</taxon>
        <taxon>Bacillota</taxon>
        <taxon>Bacilli</taxon>
        <taxon>Bacillales</taxon>
        <taxon>Paenibacillaceae</taxon>
        <taxon>Paenibacillus</taxon>
    </lineage>
</organism>
<dbReference type="PANTHER" id="PTHR48105">
    <property type="entry name" value="THIOREDOXIN REDUCTASE 1-RELATED-RELATED"/>
    <property type="match status" value="1"/>
</dbReference>
<dbReference type="Gene3D" id="3.50.50.60">
    <property type="entry name" value="FAD/NAD(P)-binding domain"/>
    <property type="match status" value="2"/>
</dbReference>
<comment type="caution">
    <text evidence="6">The sequence shown here is derived from an EMBL/GenBank/DDBJ whole genome shotgun (WGS) entry which is preliminary data.</text>
</comment>
<feature type="domain" description="FAD/NAD(P)-binding" evidence="5">
    <location>
        <begin position="4"/>
        <end position="283"/>
    </location>
</feature>
<dbReference type="Pfam" id="PF07992">
    <property type="entry name" value="Pyr_redox_2"/>
    <property type="match status" value="1"/>
</dbReference>
<comment type="cofactor">
    <cofactor evidence="1">
        <name>FAD</name>
        <dbReference type="ChEBI" id="CHEBI:57692"/>
    </cofactor>
</comment>
<dbReference type="InterPro" id="IPR050097">
    <property type="entry name" value="Ferredoxin-NADP_redctase_2"/>
</dbReference>
<dbReference type="InterPro" id="IPR036188">
    <property type="entry name" value="FAD/NAD-bd_sf"/>
</dbReference>
<dbReference type="InterPro" id="IPR023753">
    <property type="entry name" value="FAD/NAD-binding_dom"/>
</dbReference>
<reference evidence="6 7" key="1">
    <citation type="journal article" date="2009" name="Int. J. Syst. Evol. Microbiol.">
        <title>Paenibacillus contaminans sp. nov., isolated from a contaminated laboratory plate.</title>
        <authorList>
            <person name="Chou J.H."/>
            <person name="Lee J.H."/>
            <person name="Lin M.C."/>
            <person name="Chang P.S."/>
            <person name="Arun A.B."/>
            <person name="Young C.C."/>
            <person name="Chen W.M."/>
        </authorList>
    </citation>
    <scope>NUCLEOTIDE SEQUENCE [LARGE SCALE GENOMIC DNA]</scope>
    <source>
        <strain evidence="6 7">CKOBP-6</strain>
    </source>
</reference>
<dbReference type="OrthoDB" id="9806179at2"/>
<evidence type="ECO:0000256" key="1">
    <source>
        <dbReference type="ARBA" id="ARBA00001974"/>
    </source>
</evidence>
<evidence type="ECO:0000256" key="4">
    <source>
        <dbReference type="ARBA" id="ARBA00023002"/>
    </source>
</evidence>
<evidence type="ECO:0000313" key="7">
    <source>
        <dbReference type="Proteomes" id="UP000250369"/>
    </source>
</evidence>
<evidence type="ECO:0000259" key="5">
    <source>
        <dbReference type="Pfam" id="PF07992"/>
    </source>
</evidence>
<dbReference type="RefSeq" id="WP_113029887.1">
    <property type="nucleotide sequence ID" value="NZ_QMFB01000002.1"/>
</dbReference>
<keyword evidence="7" id="KW-1185">Reference proteome</keyword>
<dbReference type="Proteomes" id="UP000250369">
    <property type="component" value="Unassembled WGS sequence"/>
</dbReference>
<gene>
    <name evidence="6" type="ORF">DQG23_05960</name>
</gene>
<accession>A0A329MR57</accession>
<dbReference type="GO" id="GO:0016491">
    <property type="term" value="F:oxidoreductase activity"/>
    <property type="evidence" value="ECO:0007669"/>
    <property type="project" value="UniProtKB-KW"/>
</dbReference>
<protein>
    <submittedName>
        <fullName evidence="6">NAD(P)/FAD-dependent oxidoreductase</fullName>
    </submittedName>
</protein>
<evidence type="ECO:0000256" key="3">
    <source>
        <dbReference type="ARBA" id="ARBA00022630"/>
    </source>
</evidence>
<dbReference type="EMBL" id="QMFB01000002">
    <property type="protein sequence ID" value="RAV22481.1"/>
    <property type="molecule type" value="Genomic_DNA"/>
</dbReference>
<name>A0A329MR57_9BACL</name>
<evidence type="ECO:0000313" key="6">
    <source>
        <dbReference type="EMBL" id="RAV22481.1"/>
    </source>
</evidence>
<evidence type="ECO:0000256" key="2">
    <source>
        <dbReference type="ARBA" id="ARBA00011738"/>
    </source>
</evidence>
<sequence length="300" mass="32140">MLFECAIVGGGPAGLSAALVLGRARRNVVLLDDNNPRNAVTRESHGFITRDGIAPGELRRIAHEDISKYGSVQVRRASVNAVRRVSHSSFQLATQQGELYMARKIILATGLKEILPPVSGLRDFYGKSIFNCPYCDGWELKDKPLVIISEGPNAFHMAKTLYNWSVRLAVCTNGHRALTAQQHEALGRRNIKVYEHRIVRLIGENGALQKVMFEGGGEYVCEGGFVTPQTALSSSIGQSLGCRTNALGGIITDDFGRTNVAGVYAAGDTAAVAPSQLIIAAGAGSRAAIGVNSDLTNEDF</sequence>
<keyword evidence="3" id="KW-0285">Flavoprotein</keyword>